<dbReference type="PATRIC" id="fig|292.27.peg.1566"/>
<dbReference type="Gene3D" id="1.10.10.1100">
    <property type="entry name" value="BFD-like [2Fe-2S]-binding domain"/>
    <property type="match status" value="1"/>
</dbReference>
<dbReference type="PANTHER" id="PTHR42949:SF3">
    <property type="entry name" value="ANAEROBIC GLYCEROL-3-PHOSPHATE DEHYDROGENASE SUBUNIT B"/>
    <property type="match status" value="1"/>
</dbReference>
<dbReference type="InterPro" id="IPR036188">
    <property type="entry name" value="FAD/NAD-bd_sf"/>
</dbReference>
<feature type="domain" description="FAD/NAD(P)-binding" evidence="3">
    <location>
        <begin position="8"/>
        <end position="322"/>
    </location>
</feature>
<dbReference type="GO" id="GO:0016491">
    <property type="term" value="F:oxidoreductase activity"/>
    <property type="evidence" value="ECO:0007669"/>
    <property type="project" value="UniProtKB-KW"/>
</dbReference>
<dbReference type="PIRSF" id="PIRSF037495">
    <property type="entry name" value="Opine_OX_OoxA/HcnB"/>
    <property type="match status" value="1"/>
</dbReference>
<dbReference type="SUPFAM" id="SSF51905">
    <property type="entry name" value="FAD/NAD(P)-binding domain"/>
    <property type="match status" value="1"/>
</dbReference>
<dbReference type="InterPro" id="IPR007419">
    <property type="entry name" value="BFD-like_2Fe2S-bd_dom"/>
</dbReference>
<dbReference type="Pfam" id="PF07992">
    <property type="entry name" value="Pyr_redox_2"/>
    <property type="match status" value="1"/>
</dbReference>
<reference evidence="4 5" key="1">
    <citation type="submission" date="2015-05" db="EMBL/GenBank/DDBJ databases">
        <title>Draft genome of Burkholderia cepacia LK29.</title>
        <authorList>
            <person name="Chan X.Y."/>
        </authorList>
    </citation>
    <scope>NUCLEOTIDE SEQUENCE [LARGE SCALE GENOMIC DNA]</scope>
    <source>
        <strain evidence="4 5">LK29</strain>
    </source>
</reference>
<evidence type="ECO:0000256" key="1">
    <source>
        <dbReference type="ARBA" id="ARBA00023002"/>
    </source>
</evidence>
<dbReference type="EMBL" id="LDWR01000016">
    <property type="protein sequence ID" value="KML59728.1"/>
    <property type="molecule type" value="Genomic_DNA"/>
</dbReference>
<dbReference type="Gene3D" id="3.50.50.60">
    <property type="entry name" value="FAD/NAD(P)-binding domain"/>
    <property type="match status" value="3"/>
</dbReference>
<proteinExistence type="predicted"/>
<comment type="caution">
    <text evidence="4">The sequence shown here is derived from an EMBL/GenBank/DDBJ whole genome shotgun (WGS) entry which is preliminary data.</text>
</comment>
<dbReference type="Proteomes" id="UP000036338">
    <property type="component" value="Unassembled WGS sequence"/>
</dbReference>
<dbReference type="InterPro" id="IPR041854">
    <property type="entry name" value="BFD-like_2Fe2S-bd_dom_sf"/>
</dbReference>
<evidence type="ECO:0000259" key="3">
    <source>
        <dbReference type="Pfam" id="PF07992"/>
    </source>
</evidence>
<dbReference type="InterPro" id="IPR051691">
    <property type="entry name" value="Metab_Enz_Cyan_OpOx_G3PDH"/>
</dbReference>
<sequence length="479" mass="49655">MTAALQPVIVGAGPAGVRAAEALVDAGLRPVVIDENARWGGQIYRQPPAGGAFARGKRTLYGFEAAKADAVHRTMAALLPHVDYRPDTLAWACGAGRVDTLQDGHEVTVPYSHLIVASGATDRMLPVPGWTLAGVYTLGGAQVALKAQGCAIGRRIVFAGTGPLLYLVAYQYAKAGAQVAAVLDTSPLRRQAAAAPALLRMPSTFAKGLYYIGWLRAHGVAIETGVTLERVLGEQHVTGLAWRAAGDDAQLHVLDCDALGLGFGLRSETQLADLAGCRFGFDPVNRAWLPERDAAGRTSVRGIYVAGDGAGIAGADAAEASGRRAALALLDDAGIATPSPSPSGKPDAATLERTLARVGAFRAGLEAAFAPPDGLVARCPDDTIVCRCEEIDAGTLRRCIRAGAATELNRLKALTRVGMGRCQGRMCGDAAALVLAAETGRPLADVGRLRAQPPVKPFPISAALAGDDVAAIPDEARDE</sequence>
<dbReference type="PANTHER" id="PTHR42949">
    <property type="entry name" value="ANAEROBIC GLYCEROL-3-PHOSPHATE DEHYDROGENASE SUBUNIT B"/>
    <property type="match status" value="1"/>
</dbReference>
<accession>A0A0J5X6U7</accession>
<dbReference type="RefSeq" id="WP_048245243.1">
    <property type="nucleotide sequence ID" value="NZ_LDWR01000016.1"/>
</dbReference>
<feature type="domain" description="BFD-like [2Fe-2S]-binding" evidence="2">
    <location>
        <begin position="384"/>
        <end position="436"/>
    </location>
</feature>
<gene>
    <name evidence="4" type="ORF">VL15_09595</name>
</gene>
<protein>
    <submittedName>
        <fullName evidence="4">(2Fe-2S)-binding protein</fullName>
    </submittedName>
</protein>
<dbReference type="PRINTS" id="PR00411">
    <property type="entry name" value="PNDRDTASEI"/>
</dbReference>
<dbReference type="CDD" id="cd19946">
    <property type="entry name" value="GlpA-like_Fer2_BFD-like"/>
    <property type="match status" value="1"/>
</dbReference>
<dbReference type="InterPro" id="IPR017224">
    <property type="entry name" value="Opine_Oxase_asu/HCN_bsu"/>
</dbReference>
<dbReference type="AlphaFoldDB" id="A0A0J5X6U7"/>
<dbReference type="Pfam" id="PF04324">
    <property type="entry name" value="Fer2_BFD"/>
    <property type="match status" value="1"/>
</dbReference>
<evidence type="ECO:0000259" key="2">
    <source>
        <dbReference type="Pfam" id="PF04324"/>
    </source>
</evidence>
<keyword evidence="1" id="KW-0560">Oxidoreductase</keyword>
<evidence type="ECO:0000313" key="5">
    <source>
        <dbReference type="Proteomes" id="UP000036338"/>
    </source>
</evidence>
<dbReference type="PRINTS" id="PR00368">
    <property type="entry name" value="FADPNR"/>
</dbReference>
<evidence type="ECO:0000313" key="4">
    <source>
        <dbReference type="EMBL" id="KML59728.1"/>
    </source>
</evidence>
<organism evidence="4 5">
    <name type="scientific">Burkholderia cepacia</name>
    <name type="common">Pseudomonas cepacia</name>
    <dbReference type="NCBI Taxonomy" id="292"/>
    <lineage>
        <taxon>Bacteria</taxon>
        <taxon>Pseudomonadati</taxon>
        <taxon>Pseudomonadota</taxon>
        <taxon>Betaproteobacteria</taxon>
        <taxon>Burkholderiales</taxon>
        <taxon>Burkholderiaceae</taxon>
        <taxon>Burkholderia</taxon>
        <taxon>Burkholderia cepacia complex</taxon>
    </lineage>
</organism>
<name>A0A0J5X6U7_BURCE</name>
<dbReference type="InterPro" id="IPR023753">
    <property type="entry name" value="FAD/NAD-binding_dom"/>
</dbReference>